<dbReference type="EMBL" id="JYNE01000022">
    <property type="protein sequence ID" value="KNH02470.1"/>
    <property type="molecule type" value="Genomic_DNA"/>
</dbReference>
<evidence type="ECO:0000256" key="1">
    <source>
        <dbReference type="SAM" id="Phobius"/>
    </source>
</evidence>
<keyword evidence="1" id="KW-0812">Transmembrane</keyword>
<dbReference type="InterPro" id="IPR000182">
    <property type="entry name" value="GNAT_dom"/>
</dbReference>
<dbReference type="RefSeq" id="WP_050599906.1">
    <property type="nucleotide sequence ID" value="NZ_JYNE01000022.1"/>
</dbReference>
<dbReference type="PATRIC" id="fig|1306953.7.peg.252"/>
<dbReference type="InterPro" id="IPR016181">
    <property type="entry name" value="Acyl_CoA_acyltransferase"/>
</dbReference>
<sequence length="205" mass="22340">MRPDDITLTGGLERARAGDAQRVGAITADAFRYDPFNLWLFGAFAGIANLFHLQARRIYVPRGYCYTAGDEGACMWMLPGGDAGFSLPDYAAFVFPTLWHCGPRAVRRGIRTGAAMDSRHPDFPHAYLFSIGVRETARGKGLGRTLIQPVLDACDRQGLPAYLENSNPANTGFYSACGFAPLGDPIHPEPGSPPLVPMVRQPRRS</sequence>
<accession>A0A0L1KEK9</accession>
<dbReference type="Gene3D" id="3.40.630.30">
    <property type="match status" value="1"/>
</dbReference>
<keyword evidence="1" id="KW-0472">Membrane</keyword>
<evidence type="ECO:0000313" key="3">
    <source>
        <dbReference type="EMBL" id="KNH02470.1"/>
    </source>
</evidence>
<gene>
    <name evidence="3" type="ORF">J121_248</name>
</gene>
<dbReference type="AlphaFoldDB" id="A0A0L1KEK9"/>
<name>A0A0L1KEK9_9SPHN</name>
<proteinExistence type="predicted"/>
<keyword evidence="1" id="KW-1133">Transmembrane helix</keyword>
<feature type="transmembrane region" description="Helical" evidence="1">
    <location>
        <begin position="36"/>
        <end position="53"/>
    </location>
</feature>
<keyword evidence="3" id="KW-0808">Transferase</keyword>
<evidence type="ECO:0000313" key="4">
    <source>
        <dbReference type="Proteomes" id="UP000037446"/>
    </source>
</evidence>
<protein>
    <submittedName>
        <fullName evidence="3">Puromycin N-acetyltransferase</fullName>
    </submittedName>
</protein>
<organism evidence="3 4">
    <name type="scientific">Qipengyuania citrea LAMA 915</name>
    <dbReference type="NCBI Taxonomy" id="1306953"/>
    <lineage>
        <taxon>Bacteria</taxon>
        <taxon>Pseudomonadati</taxon>
        <taxon>Pseudomonadota</taxon>
        <taxon>Alphaproteobacteria</taxon>
        <taxon>Sphingomonadales</taxon>
        <taxon>Erythrobacteraceae</taxon>
        <taxon>Qipengyuania</taxon>
    </lineage>
</organism>
<dbReference type="Pfam" id="PF00583">
    <property type="entry name" value="Acetyltransf_1"/>
    <property type="match status" value="1"/>
</dbReference>
<evidence type="ECO:0000259" key="2">
    <source>
        <dbReference type="PROSITE" id="PS51186"/>
    </source>
</evidence>
<dbReference type="Proteomes" id="UP000037446">
    <property type="component" value="Unassembled WGS sequence"/>
</dbReference>
<comment type="caution">
    <text evidence="3">The sequence shown here is derived from an EMBL/GenBank/DDBJ whole genome shotgun (WGS) entry which is preliminary data.</text>
</comment>
<dbReference type="STRING" id="1306953.J121_248"/>
<dbReference type="PANTHER" id="PTHR42791:SF1">
    <property type="entry name" value="N-ACETYLTRANSFERASE DOMAIN-CONTAINING PROTEIN"/>
    <property type="match status" value="1"/>
</dbReference>
<dbReference type="PROSITE" id="PS51186">
    <property type="entry name" value="GNAT"/>
    <property type="match status" value="1"/>
</dbReference>
<dbReference type="SUPFAM" id="SSF55729">
    <property type="entry name" value="Acyl-CoA N-acyltransferases (Nat)"/>
    <property type="match status" value="1"/>
</dbReference>
<dbReference type="InterPro" id="IPR052523">
    <property type="entry name" value="Trichothecene_AcTrans"/>
</dbReference>
<reference evidence="4" key="1">
    <citation type="submission" date="2015-02" db="EMBL/GenBank/DDBJ databases">
        <authorList>
            <person name="Lima A.O."/>
            <person name="Cabral A."/>
            <person name="Porto L.M."/>
            <person name="Silva M.A."/>
        </authorList>
    </citation>
    <scope>NUCLEOTIDE SEQUENCE [LARGE SCALE GENOMIC DNA]</scope>
    <source>
        <strain evidence="4">LAMA 915</strain>
    </source>
</reference>
<feature type="domain" description="N-acetyltransferase" evidence="2">
    <location>
        <begin position="113"/>
        <end position="203"/>
    </location>
</feature>
<dbReference type="GO" id="GO:0016747">
    <property type="term" value="F:acyltransferase activity, transferring groups other than amino-acyl groups"/>
    <property type="evidence" value="ECO:0007669"/>
    <property type="project" value="InterPro"/>
</dbReference>
<dbReference type="PANTHER" id="PTHR42791">
    <property type="entry name" value="GNAT FAMILY ACETYLTRANSFERASE"/>
    <property type="match status" value="1"/>
</dbReference>
<dbReference type="CDD" id="cd04301">
    <property type="entry name" value="NAT_SF"/>
    <property type="match status" value="1"/>
</dbReference>